<reference evidence="7" key="2">
    <citation type="submission" date="2020-09" db="EMBL/GenBank/DDBJ databases">
        <authorList>
            <person name="Sun Q."/>
            <person name="Zhou Y."/>
        </authorList>
    </citation>
    <scope>NUCLEOTIDE SEQUENCE</scope>
    <source>
        <strain evidence="7">CGMCC 4.7679</strain>
    </source>
</reference>
<dbReference type="Gene3D" id="3.40.50.300">
    <property type="entry name" value="P-loop containing nucleotide triphosphate hydrolases"/>
    <property type="match status" value="2"/>
</dbReference>
<dbReference type="InterPro" id="IPR013689">
    <property type="entry name" value="RNA_helicase_ATP-dep_HrpB_C"/>
</dbReference>
<dbReference type="Proteomes" id="UP000658656">
    <property type="component" value="Unassembled WGS sequence"/>
</dbReference>
<evidence type="ECO:0000313" key="8">
    <source>
        <dbReference type="Proteomes" id="UP000658656"/>
    </source>
</evidence>
<evidence type="ECO:0000259" key="6">
    <source>
        <dbReference type="PROSITE" id="PS51194"/>
    </source>
</evidence>
<feature type="domain" description="Helicase ATP-binding" evidence="5">
    <location>
        <begin position="16"/>
        <end position="177"/>
    </location>
</feature>
<dbReference type="GO" id="GO:0003676">
    <property type="term" value="F:nucleic acid binding"/>
    <property type="evidence" value="ECO:0007669"/>
    <property type="project" value="InterPro"/>
</dbReference>
<evidence type="ECO:0000256" key="3">
    <source>
        <dbReference type="ARBA" id="ARBA00022806"/>
    </source>
</evidence>
<evidence type="ECO:0000256" key="1">
    <source>
        <dbReference type="ARBA" id="ARBA00022741"/>
    </source>
</evidence>
<comment type="caution">
    <text evidence="7">The sequence shown here is derived from an EMBL/GenBank/DDBJ whole genome shotgun (WGS) entry which is preliminary data.</text>
</comment>
<evidence type="ECO:0000313" key="7">
    <source>
        <dbReference type="EMBL" id="GHF79885.1"/>
    </source>
</evidence>
<dbReference type="CDD" id="cd18791">
    <property type="entry name" value="SF2_C_RHA"/>
    <property type="match status" value="1"/>
</dbReference>
<reference evidence="7" key="1">
    <citation type="journal article" date="2014" name="Int. J. Syst. Evol. Microbiol.">
        <title>Complete genome sequence of Corynebacterium casei LMG S-19264T (=DSM 44701T), isolated from a smear-ripened cheese.</title>
        <authorList>
            <consortium name="US DOE Joint Genome Institute (JGI-PGF)"/>
            <person name="Walter F."/>
            <person name="Albersmeier A."/>
            <person name="Kalinowski J."/>
            <person name="Ruckert C."/>
        </authorList>
    </citation>
    <scope>NUCLEOTIDE SEQUENCE</scope>
    <source>
        <strain evidence="7">CGMCC 4.7679</strain>
    </source>
</reference>
<dbReference type="PANTHER" id="PTHR43519">
    <property type="entry name" value="ATP-DEPENDENT RNA HELICASE HRPB"/>
    <property type="match status" value="1"/>
</dbReference>
<dbReference type="Pfam" id="PF04408">
    <property type="entry name" value="WHD_HA2"/>
    <property type="match status" value="1"/>
</dbReference>
<dbReference type="AlphaFoldDB" id="A0A8H9MGE5"/>
<dbReference type="GO" id="GO:0016787">
    <property type="term" value="F:hydrolase activity"/>
    <property type="evidence" value="ECO:0007669"/>
    <property type="project" value="UniProtKB-KW"/>
</dbReference>
<name>A0A8H9MGE5_9PSEU</name>
<dbReference type="InterPro" id="IPR007502">
    <property type="entry name" value="Helicase-assoc_dom"/>
</dbReference>
<dbReference type="EMBL" id="BNAV01000013">
    <property type="protein sequence ID" value="GHF79885.1"/>
    <property type="molecule type" value="Genomic_DNA"/>
</dbReference>
<dbReference type="SMART" id="SM00487">
    <property type="entry name" value="DEXDc"/>
    <property type="match status" value="1"/>
</dbReference>
<gene>
    <name evidence="7" type="primary">hrpB</name>
    <name evidence="7" type="ORF">GCM10017566_62630</name>
</gene>
<dbReference type="PROSITE" id="PS51192">
    <property type="entry name" value="HELICASE_ATP_BIND_1"/>
    <property type="match status" value="1"/>
</dbReference>
<sequence length="786" mass="84627">MKLPDLPVREVLDELHDALTAHGTAVLVAPPGTGKTTVVPLSLAERTEGRIVVAEPRRLAARAAASRMAALLGERVGETVGYSVRGDRKVSQRTRIEVVTSGLLVRRLQGDPELPGTSTVLLDECHERHLDADLLLALLLDVRGGLRDDLRLLATSATVASGRLAELLGDAPVVTAHARTFPVEVSYQPPARNERVEATVARAVRTALSEVDGDVLAFLPGAGEIARTAALLGDLNVLPLHGRLSPARQDAALSAGPERRVVLATAVAESSLTVPGVRAVVDSGLARVPRVDHRRGLPGLATVRVSAAVAEQRAGRAGREAPGRVYRCWAQYEQASLPAYPEPEIRTADLARLTLELACWSTSDGAGLSWWDPPPVGPLEAGQQLLHTLGALEDGKVTERGRRMAALGLHPRLARALLDGAERVGPQSAAEVVALLDNGGTLTDVDAELRRLRDTRDERWRTEVRRLSRLVPGAPEAPDPALVVALAHPERLARRREPGSPVYLMAGGTAAELPHGSGLGDVEWLAVAEATRDPGRAQGLIRLAARADAELAVTAAPNLVSEVDEVLWAGDVVARRVRRLGAIVLSERPLRNPDPELVRQALADGLRKEGLNLLPWPPEAVRLRARLAFLHHVHGEPWPSMADEDLLATAENWLGTARRRADLARIDTVQALRTLLPWPEAARLDQLAPDRLEVPTGSRIRVDYAGGEPVLAVKLQETFGWLATPRVSGVPVVLHLLSPAGRPAAVTSDLESFWRNGYPSVRAELRGRYPKHSWPENPLTAAPTRR</sequence>
<evidence type="ECO:0000256" key="2">
    <source>
        <dbReference type="ARBA" id="ARBA00022801"/>
    </source>
</evidence>
<dbReference type="PIRSF" id="PIRSF005496">
    <property type="entry name" value="ATP_hel_hrpB"/>
    <property type="match status" value="1"/>
</dbReference>
<dbReference type="InterPro" id="IPR014001">
    <property type="entry name" value="Helicase_ATP-bd"/>
</dbReference>
<dbReference type="GO" id="GO:0004386">
    <property type="term" value="F:helicase activity"/>
    <property type="evidence" value="ECO:0007669"/>
    <property type="project" value="UniProtKB-KW"/>
</dbReference>
<dbReference type="InterPro" id="IPR027417">
    <property type="entry name" value="P-loop_NTPase"/>
</dbReference>
<organism evidence="7 8">
    <name type="scientific">Amycolatopsis bartoniae</name>
    <dbReference type="NCBI Taxonomy" id="941986"/>
    <lineage>
        <taxon>Bacteria</taxon>
        <taxon>Bacillati</taxon>
        <taxon>Actinomycetota</taxon>
        <taxon>Actinomycetes</taxon>
        <taxon>Pseudonocardiales</taxon>
        <taxon>Pseudonocardiaceae</taxon>
        <taxon>Amycolatopsis</taxon>
    </lineage>
</organism>
<keyword evidence="8" id="KW-1185">Reference proteome</keyword>
<dbReference type="InterPro" id="IPR010225">
    <property type="entry name" value="HrpB"/>
</dbReference>
<keyword evidence="2" id="KW-0378">Hydrolase</keyword>
<accession>A0A8H9MGE5</accession>
<dbReference type="RefSeq" id="WP_145932557.1">
    <property type="nucleotide sequence ID" value="NZ_BNAV01000013.1"/>
</dbReference>
<dbReference type="InterPro" id="IPR011545">
    <property type="entry name" value="DEAD/DEAH_box_helicase_dom"/>
</dbReference>
<keyword evidence="3 7" id="KW-0347">Helicase</keyword>
<dbReference type="GO" id="GO:0005524">
    <property type="term" value="F:ATP binding"/>
    <property type="evidence" value="ECO:0007669"/>
    <property type="project" value="UniProtKB-KW"/>
</dbReference>
<dbReference type="PROSITE" id="PS51194">
    <property type="entry name" value="HELICASE_CTER"/>
    <property type="match status" value="1"/>
</dbReference>
<dbReference type="NCBIfam" id="TIGR01970">
    <property type="entry name" value="DEAH_box_HrpB"/>
    <property type="match status" value="1"/>
</dbReference>
<proteinExistence type="predicted"/>
<keyword evidence="4" id="KW-0067">ATP-binding</keyword>
<dbReference type="SUPFAM" id="SSF52540">
    <property type="entry name" value="P-loop containing nucleoside triphosphate hydrolases"/>
    <property type="match status" value="1"/>
</dbReference>
<keyword evidence="1" id="KW-0547">Nucleotide-binding</keyword>
<evidence type="ECO:0000256" key="4">
    <source>
        <dbReference type="ARBA" id="ARBA00022840"/>
    </source>
</evidence>
<feature type="domain" description="Helicase C-terminal" evidence="6">
    <location>
        <begin position="203"/>
        <end position="361"/>
    </location>
</feature>
<dbReference type="SMART" id="SM00490">
    <property type="entry name" value="HELICc"/>
    <property type="match status" value="1"/>
</dbReference>
<dbReference type="InterPro" id="IPR001650">
    <property type="entry name" value="Helicase_C-like"/>
</dbReference>
<dbReference type="Pfam" id="PF00271">
    <property type="entry name" value="Helicase_C"/>
    <property type="match status" value="1"/>
</dbReference>
<protein>
    <submittedName>
        <fullName evidence="7">ATP-dependent helicase</fullName>
    </submittedName>
</protein>
<dbReference type="SMART" id="SM00847">
    <property type="entry name" value="HA2"/>
    <property type="match status" value="1"/>
</dbReference>
<evidence type="ECO:0000259" key="5">
    <source>
        <dbReference type="PROSITE" id="PS51192"/>
    </source>
</evidence>
<dbReference type="Gene3D" id="1.20.120.1080">
    <property type="match status" value="1"/>
</dbReference>
<dbReference type="InterPro" id="IPR048333">
    <property type="entry name" value="HA2_WH"/>
</dbReference>
<dbReference type="OrthoDB" id="9805617at2"/>
<dbReference type="Pfam" id="PF00270">
    <property type="entry name" value="DEAD"/>
    <property type="match status" value="1"/>
</dbReference>
<dbReference type="PANTHER" id="PTHR43519:SF1">
    <property type="entry name" value="ATP-DEPENDENT RNA HELICASE HRPB"/>
    <property type="match status" value="1"/>
</dbReference>
<dbReference type="Pfam" id="PF08482">
    <property type="entry name" value="HrpB_C"/>
    <property type="match status" value="1"/>
</dbReference>